<sequence>MHYSKGASKEEMSLNESMRKAVSFLEGRLPQLTNPYAVAMTSYAMANADKLDIDILMRHSIHGQAGRSWTVPGQQYHSLEATAYAVLALVKAKDFDKAGEAVHWLKRQQTHYGASGSTQATIMVFQAVAEYHTQVKEQQNINLEIELSMTGRSRPFRWTFKRNNMHLTRSQRVDINEEFNVTARGTGTATLSVLMLYYARPVEKSSDCTFFGLTVKMEKTPENEANLQSLQDLLIKSALDLHLHSYKSDKSDATMTILDIGIPTGFTVDSRDLEELSTGKERYIQKFEMDKVLSERGSLILYLDKVLHRESQRIAFRMHKMLNVGLLQPAAVTIYEYYSPDKLCTKFFHPEREDGALYRLCKGDLCQCAEETISEMMSVTPKPVNLAWIMVNTFSPVC</sequence>
<organism evidence="2 3">
    <name type="scientific">Labeo rohita</name>
    <name type="common">Indian major carp</name>
    <name type="synonym">Cyprinus rohita</name>
    <dbReference type="NCBI Taxonomy" id="84645"/>
    <lineage>
        <taxon>Eukaryota</taxon>
        <taxon>Metazoa</taxon>
        <taxon>Chordata</taxon>
        <taxon>Craniata</taxon>
        <taxon>Vertebrata</taxon>
        <taxon>Euteleostomi</taxon>
        <taxon>Actinopterygii</taxon>
        <taxon>Neopterygii</taxon>
        <taxon>Teleostei</taxon>
        <taxon>Ostariophysi</taxon>
        <taxon>Cypriniformes</taxon>
        <taxon>Cyprinidae</taxon>
        <taxon>Labeoninae</taxon>
        <taxon>Labeonini</taxon>
        <taxon>Labeo</taxon>
    </lineage>
</organism>
<comment type="caution">
    <text evidence="2">The sequence shown here is derived from an EMBL/GenBank/DDBJ whole genome shotgun (WGS) entry which is preliminary data.</text>
</comment>
<dbReference type="Pfam" id="PF21308">
    <property type="entry name" value="C3_CUB2"/>
    <property type="match status" value="1"/>
</dbReference>
<dbReference type="Pfam" id="PF07677">
    <property type="entry name" value="A2M_recep"/>
    <property type="match status" value="1"/>
</dbReference>
<dbReference type="PANTHER" id="PTHR11412:SF81">
    <property type="entry name" value="COMPLEMENT C3"/>
    <property type="match status" value="1"/>
</dbReference>
<dbReference type="Pfam" id="PF07678">
    <property type="entry name" value="TED_complement"/>
    <property type="match status" value="1"/>
</dbReference>
<dbReference type="SMART" id="SM01361">
    <property type="entry name" value="A2M_recep"/>
    <property type="match status" value="1"/>
</dbReference>
<dbReference type="SUPFAM" id="SSF48239">
    <property type="entry name" value="Terpenoid cyclases/Protein prenyltransferases"/>
    <property type="match status" value="1"/>
</dbReference>
<dbReference type="Gene3D" id="2.60.120.1540">
    <property type="match status" value="1"/>
</dbReference>
<dbReference type="InterPro" id="IPR036595">
    <property type="entry name" value="A-macroglobulin_rcpt-bd_sf"/>
</dbReference>
<dbReference type="SUPFAM" id="SSF49410">
    <property type="entry name" value="Alpha-macroglobulin receptor domain"/>
    <property type="match status" value="1"/>
</dbReference>
<protein>
    <recommendedName>
        <fullName evidence="1">Alpha-macroglobulin receptor-binding domain-containing protein</fullName>
    </recommendedName>
</protein>
<dbReference type="InterPro" id="IPR050473">
    <property type="entry name" value="A2M/Complement_sys"/>
</dbReference>
<dbReference type="Gene3D" id="2.60.40.690">
    <property type="entry name" value="Alpha-macroglobulin, receptor-binding domain"/>
    <property type="match status" value="1"/>
</dbReference>
<evidence type="ECO:0000313" key="3">
    <source>
        <dbReference type="Proteomes" id="UP000830375"/>
    </source>
</evidence>
<evidence type="ECO:0000259" key="1">
    <source>
        <dbReference type="SMART" id="SM01361"/>
    </source>
</evidence>
<dbReference type="Gene3D" id="1.50.10.20">
    <property type="match status" value="1"/>
</dbReference>
<dbReference type="InterPro" id="IPR048848">
    <property type="entry name" value="C3_CUB2"/>
</dbReference>
<dbReference type="EMBL" id="JACTAM010000001">
    <property type="protein sequence ID" value="KAI2668072.1"/>
    <property type="molecule type" value="Genomic_DNA"/>
</dbReference>
<keyword evidence="3" id="KW-1185">Reference proteome</keyword>
<dbReference type="InterPro" id="IPR008930">
    <property type="entry name" value="Terpenoid_cyclase/PrenylTrfase"/>
</dbReference>
<proteinExistence type="predicted"/>
<dbReference type="InterPro" id="IPR009048">
    <property type="entry name" value="A-macroglobulin_rcpt-bd"/>
</dbReference>
<name>A0ABQ8MZ12_LABRO</name>
<feature type="domain" description="Alpha-macroglobulin receptor-binding" evidence="1">
    <location>
        <begin position="253"/>
        <end position="348"/>
    </location>
</feature>
<gene>
    <name evidence="2" type="ORF">H4Q32_004714</name>
</gene>
<accession>A0ABQ8MZ12</accession>
<evidence type="ECO:0000313" key="2">
    <source>
        <dbReference type="EMBL" id="KAI2668072.1"/>
    </source>
</evidence>
<dbReference type="Proteomes" id="UP000830375">
    <property type="component" value="Unassembled WGS sequence"/>
</dbReference>
<reference evidence="2 3" key="1">
    <citation type="submission" date="2022-01" db="EMBL/GenBank/DDBJ databases">
        <title>A high-quality chromosome-level genome assembly of rohu carp, Labeo rohita.</title>
        <authorList>
            <person name="Arick M.A. II"/>
            <person name="Hsu C.-Y."/>
            <person name="Magbanua Z."/>
            <person name="Pechanova O."/>
            <person name="Grover C."/>
            <person name="Miller E."/>
            <person name="Thrash A."/>
            <person name="Ezzel L."/>
            <person name="Alam S."/>
            <person name="Benzie J."/>
            <person name="Hamilton M."/>
            <person name="Karsi A."/>
            <person name="Lawrence M.L."/>
            <person name="Peterson D.G."/>
        </authorList>
    </citation>
    <scope>NUCLEOTIDE SEQUENCE [LARGE SCALE GENOMIC DNA]</scope>
    <source>
        <strain evidence="3">BAU-BD-2019</strain>
        <tissue evidence="2">Blood</tissue>
    </source>
</reference>
<dbReference type="PANTHER" id="PTHR11412">
    <property type="entry name" value="MACROGLOBULIN / COMPLEMENT"/>
    <property type="match status" value="1"/>
</dbReference>
<dbReference type="InterPro" id="IPR011626">
    <property type="entry name" value="Alpha-macroglobulin_TED"/>
</dbReference>